<evidence type="ECO:0000259" key="2">
    <source>
        <dbReference type="Pfam" id="PF07331"/>
    </source>
</evidence>
<evidence type="ECO:0000256" key="1">
    <source>
        <dbReference type="SAM" id="Phobius"/>
    </source>
</evidence>
<dbReference type="AlphaFoldDB" id="A0A372LSP7"/>
<feature type="transmembrane region" description="Helical" evidence="1">
    <location>
        <begin position="129"/>
        <end position="148"/>
    </location>
</feature>
<feature type="transmembrane region" description="Helical" evidence="1">
    <location>
        <begin position="7"/>
        <end position="25"/>
    </location>
</feature>
<dbReference type="Proteomes" id="UP000264541">
    <property type="component" value="Unassembled WGS sequence"/>
</dbReference>
<feature type="transmembrane region" description="Helical" evidence="1">
    <location>
        <begin position="88"/>
        <end position="117"/>
    </location>
</feature>
<name>A0A372LSP7_9BACI</name>
<reference evidence="3 4" key="1">
    <citation type="submission" date="2018-08" db="EMBL/GenBank/DDBJ databases">
        <title>Bacillus chawlae sp. nov., Bacillus glennii sp. nov., and Bacillus saganii sp. nov. Isolated from the Vehicle Assembly Building at Kennedy Space Center where the Viking Spacecraft were Assembled.</title>
        <authorList>
            <person name="Seuylemezian A."/>
            <person name="Vaishampayan P."/>
        </authorList>
    </citation>
    <scope>NUCLEOTIDE SEQUENCE [LARGE SCALE GENOMIC DNA]</scope>
    <source>
        <strain evidence="3 4">V47-23a</strain>
    </source>
</reference>
<evidence type="ECO:0000313" key="3">
    <source>
        <dbReference type="EMBL" id="RFU71208.1"/>
    </source>
</evidence>
<keyword evidence="4" id="KW-1185">Reference proteome</keyword>
<evidence type="ECO:0000313" key="4">
    <source>
        <dbReference type="Proteomes" id="UP000264541"/>
    </source>
</evidence>
<feature type="transmembrane region" description="Helical" evidence="1">
    <location>
        <begin position="37"/>
        <end position="55"/>
    </location>
</feature>
<dbReference type="RefSeq" id="WP_117325084.1">
    <property type="nucleotide sequence ID" value="NZ_QVTE01000007.1"/>
</dbReference>
<comment type="caution">
    <text evidence="3">The sequence shown here is derived from an EMBL/GenBank/DDBJ whole genome shotgun (WGS) entry which is preliminary data.</text>
</comment>
<keyword evidence="1" id="KW-0472">Membrane</keyword>
<protein>
    <recommendedName>
        <fullName evidence="2">DUF1468 domain-containing protein</fullName>
    </recommendedName>
</protein>
<gene>
    <name evidence="3" type="ORF">D0469_02490</name>
</gene>
<organism evidence="3 4">
    <name type="scientific">Peribacillus saganii</name>
    <dbReference type="NCBI Taxonomy" id="2303992"/>
    <lineage>
        <taxon>Bacteria</taxon>
        <taxon>Bacillati</taxon>
        <taxon>Bacillota</taxon>
        <taxon>Bacilli</taxon>
        <taxon>Bacillales</taxon>
        <taxon>Bacillaceae</taxon>
        <taxon>Peribacillus</taxon>
    </lineage>
</organism>
<accession>A0A372LSP7</accession>
<dbReference type="InterPro" id="IPR009936">
    <property type="entry name" value="DUF1468"/>
</dbReference>
<dbReference type="EMBL" id="QVTE01000007">
    <property type="protein sequence ID" value="RFU71208.1"/>
    <property type="molecule type" value="Genomic_DNA"/>
</dbReference>
<keyword evidence="1" id="KW-0812">Transmembrane</keyword>
<sequence>MYFSQVLKKLLFPVIGIVFTSAFFVNIRNMDSGASSYPKGIIAVLSLLFIWTLSAEIKNLLASKKESGSETNSLVSIKQLIIEWKKPLLTLLILFIYAKLISIIGFYVSTIFFLLAIFSTLGIKDLKTLLFNLLLLIALSYTLFDYILQIQLPKGIFF</sequence>
<feature type="domain" description="DUF1468" evidence="2">
    <location>
        <begin position="16"/>
        <end position="153"/>
    </location>
</feature>
<proteinExistence type="predicted"/>
<dbReference type="Pfam" id="PF07331">
    <property type="entry name" value="TctB"/>
    <property type="match status" value="1"/>
</dbReference>
<keyword evidence="1" id="KW-1133">Transmembrane helix</keyword>